<dbReference type="RefSeq" id="XP_022348971.1">
    <property type="nucleotide sequence ID" value="XM_022493263.1"/>
</dbReference>
<feature type="domain" description="Rhodanese" evidence="23">
    <location>
        <begin position="372"/>
        <end position="479"/>
    </location>
</feature>
<comment type="similarity">
    <text evidence="3">Belongs to the MPI phosphatase family.</text>
</comment>
<evidence type="ECO:0000256" key="13">
    <source>
        <dbReference type="ARBA" id="ARBA00023157"/>
    </source>
</evidence>
<keyword evidence="12" id="KW-0472">Membrane</keyword>
<evidence type="ECO:0000256" key="15">
    <source>
        <dbReference type="ARBA" id="ARBA00023180"/>
    </source>
</evidence>
<evidence type="ECO:0000256" key="20">
    <source>
        <dbReference type="ARBA" id="ARBA00065057"/>
    </source>
</evidence>
<dbReference type="Pfam" id="PF06617">
    <property type="entry name" value="M-inducer_phosp"/>
    <property type="match status" value="1"/>
</dbReference>
<keyword evidence="9" id="KW-0498">Mitosis</keyword>
<keyword evidence="7" id="KW-0336">GPI-anchor</keyword>
<keyword evidence="24" id="KW-1185">Reference proteome</keyword>
<name>A0A2Y9IL95_ENHLU</name>
<evidence type="ECO:0000256" key="12">
    <source>
        <dbReference type="ARBA" id="ARBA00023136"/>
    </source>
</evidence>
<evidence type="ECO:0000256" key="5">
    <source>
        <dbReference type="ARBA" id="ARBA00022475"/>
    </source>
</evidence>
<dbReference type="AlphaFoldDB" id="A0A2Y9IL95"/>
<dbReference type="KEGG" id="elk:111140977"/>
<keyword evidence="15" id="KW-0325">Glycoprotein</keyword>
<dbReference type="OrthoDB" id="26523at2759"/>
<dbReference type="InterPro" id="IPR000751">
    <property type="entry name" value="MPI_Phosphatase"/>
</dbReference>
<dbReference type="InterPro" id="IPR003438">
    <property type="entry name" value="GDNF_rcpt"/>
</dbReference>
<dbReference type="PANTHER" id="PTHR10269">
    <property type="entry name" value="GDNF RECEPTOR ALPHA"/>
    <property type="match status" value="1"/>
</dbReference>
<dbReference type="SMART" id="SM00450">
    <property type="entry name" value="RHOD"/>
    <property type="match status" value="1"/>
</dbReference>
<evidence type="ECO:0000259" key="23">
    <source>
        <dbReference type="PROSITE" id="PS50206"/>
    </source>
</evidence>
<comment type="catalytic activity">
    <reaction evidence="18">
        <text>O-phospho-L-tyrosyl-[protein] + H2O = L-tyrosyl-[protein] + phosphate</text>
        <dbReference type="Rhea" id="RHEA:10684"/>
        <dbReference type="Rhea" id="RHEA-COMP:10136"/>
        <dbReference type="Rhea" id="RHEA-COMP:20101"/>
        <dbReference type="ChEBI" id="CHEBI:15377"/>
        <dbReference type="ChEBI" id="CHEBI:43474"/>
        <dbReference type="ChEBI" id="CHEBI:46858"/>
        <dbReference type="ChEBI" id="CHEBI:61978"/>
        <dbReference type="EC" id="3.1.3.48"/>
    </reaction>
    <physiologicalReaction direction="left-to-right" evidence="18">
        <dbReference type="Rhea" id="RHEA:10685"/>
    </physiologicalReaction>
</comment>
<evidence type="ECO:0000256" key="17">
    <source>
        <dbReference type="ARBA" id="ARBA00023306"/>
    </source>
</evidence>
<keyword evidence="6" id="KW-0132">Cell division</keyword>
<feature type="region of interest" description="Disordered" evidence="22">
    <location>
        <begin position="1"/>
        <end position="22"/>
    </location>
</feature>
<organism evidence="24 25">
    <name type="scientific">Enhydra lutris kenyoni</name>
    <name type="common">northern sea otter</name>
    <dbReference type="NCBI Taxonomy" id="391180"/>
    <lineage>
        <taxon>Eukaryota</taxon>
        <taxon>Metazoa</taxon>
        <taxon>Chordata</taxon>
        <taxon>Craniata</taxon>
        <taxon>Vertebrata</taxon>
        <taxon>Euteleostomi</taxon>
        <taxon>Mammalia</taxon>
        <taxon>Eutheria</taxon>
        <taxon>Laurasiatheria</taxon>
        <taxon>Carnivora</taxon>
        <taxon>Caniformia</taxon>
        <taxon>Musteloidea</taxon>
        <taxon>Mustelidae</taxon>
        <taxon>Lutrinae</taxon>
        <taxon>Enhydra</taxon>
    </lineage>
</organism>
<dbReference type="Pfam" id="PF00581">
    <property type="entry name" value="Rhodanese"/>
    <property type="match status" value="1"/>
</dbReference>
<dbReference type="GO" id="GO:0004888">
    <property type="term" value="F:transmembrane signaling receptor activity"/>
    <property type="evidence" value="ECO:0007669"/>
    <property type="project" value="UniProtKB-ARBA"/>
</dbReference>
<keyword evidence="13" id="KW-1015">Disulfide bond</keyword>
<evidence type="ECO:0000256" key="3">
    <source>
        <dbReference type="ARBA" id="ARBA00011065"/>
    </source>
</evidence>
<evidence type="ECO:0000313" key="25">
    <source>
        <dbReference type="RefSeq" id="XP_022348971.1"/>
    </source>
</evidence>
<dbReference type="InterPro" id="IPR016017">
    <property type="entry name" value="GDNF/GAS1"/>
</dbReference>
<reference evidence="25" key="1">
    <citation type="submission" date="2025-08" db="UniProtKB">
        <authorList>
            <consortium name="RefSeq"/>
        </authorList>
    </citation>
    <scope>IDENTIFICATION</scope>
    <source>
        <tissue evidence="25">Blood</tissue>
    </source>
</reference>
<evidence type="ECO:0000256" key="21">
    <source>
        <dbReference type="ARBA" id="ARBA00068649"/>
    </source>
</evidence>
<dbReference type="CDD" id="cd01530">
    <property type="entry name" value="Cdc25"/>
    <property type="match status" value="1"/>
</dbReference>
<dbReference type="GO" id="GO:0007399">
    <property type="term" value="P:nervous system development"/>
    <property type="evidence" value="ECO:0007669"/>
    <property type="project" value="UniProtKB-ARBA"/>
</dbReference>
<dbReference type="GeneID" id="111140977"/>
<comment type="subunit">
    <text evidence="20">Interacts with ARTN ligand and RET: forms a 2:2:2 ternary complex composed of ARTN ligand, GFRA3 and RET receptor. Interacts with SORL1.</text>
</comment>
<dbReference type="Proteomes" id="UP000248482">
    <property type="component" value="Unplaced"/>
</dbReference>
<evidence type="ECO:0000256" key="6">
    <source>
        <dbReference type="ARBA" id="ARBA00022618"/>
    </source>
</evidence>
<dbReference type="PROSITE" id="PS50206">
    <property type="entry name" value="RHODANESE_3"/>
    <property type="match status" value="1"/>
</dbReference>
<evidence type="ECO:0000256" key="10">
    <source>
        <dbReference type="ARBA" id="ARBA00022801"/>
    </source>
</evidence>
<evidence type="ECO:0000256" key="2">
    <source>
        <dbReference type="ARBA" id="ARBA00005961"/>
    </source>
</evidence>
<evidence type="ECO:0000256" key="18">
    <source>
        <dbReference type="ARBA" id="ARBA00051341"/>
    </source>
</evidence>
<dbReference type="InterPro" id="IPR001763">
    <property type="entry name" value="Rhodanese-like_dom"/>
</dbReference>
<evidence type="ECO:0000256" key="16">
    <source>
        <dbReference type="ARBA" id="ARBA00023288"/>
    </source>
</evidence>
<dbReference type="InterPro" id="IPR036873">
    <property type="entry name" value="Rhodanese-like_dom_sf"/>
</dbReference>
<evidence type="ECO:0000256" key="1">
    <source>
        <dbReference type="ARBA" id="ARBA00004609"/>
    </source>
</evidence>
<dbReference type="Gene3D" id="1.10.220.110">
    <property type="entry name" value="GDNF binding domain"/>
    <property type="match status" value="1"/>
</dbReference>
<dbReference type="SMART" id="SM00907">
    <property type="entry name" value="GDNF"/>
    <property type="match status" value="3"/>
</dbReference>
<dbReference type="GO" id="GO:0051301">
    <property type="term" value="P:cell division"/>
    <property type="evidence" value="ECO:0007669"/>
    <property type="project" value="UniProtKB-KW"/>
</dbReference>
<dbReference type="Pfam" id="PF02351">
    <property type="entry name" value="GDNF"/>
    <property type="match status" value="3"/>
</dbReference>
<protein>
    <recommendedName>
        <fullName evidence="21">GDNF family receptor alpha-3</fullName>
        <ecNumber evidence="4">3.1.3.48</ecNumber>
    </recommendedName>
</protein>
<evidence type="ECO:0000256" key="19">
    <source>
        <dbReference type="ARBA" id="ARBA00053965"/>
    </source>
</evidence>
<accession>A0A2Y9IL95</accession>
<evidence type="ECO:0000256" key="14">
    <source>
        <dbReference type="ARBA" id="ARBA00023170"/>
    </source>
</evidence>
<sequence length="993" mass="111867">MSAEFISSAGEEECPSSRPSFRSSGRKILNLLLERDTSFTTCPDLPRTPVNKLFADSANLSVLSGGTPKCCLDLSNLSGGGEMSANQLTTSADLDETGHLDSKGPQEIHLTGMNHHQHLTKCGPAQLHCSTPSALDHGNRKKDAICSSSTNKENENNTLKSSEWWPLRSLKFQTRQGGPYMSPLSLLDNGNFLESEMKYLGSPITTFPKLDKNPELGDQAEETSDELMEFSLEDQEEAKAFLNRSSLYRSPSLPEHLNRPRLKRVVKFKNNPIPDKEKKEYCSNQKELRKWGDSCHPQGLGLKKTVSLCDINVIQMLEEDSNQGSLIGDFSKVYVLPTVSGRHQDLKYVSPETVSRFLETVAALLSGKFQSLIEKFYIIDCRYPYEYLGGHIREALNLYSQEELYNFFLKKPIVPLNTQKRIIIVFHCEFSSERGPRMCRSLRQEDRALNQYPALYYPELYILKGGYSDFFPEYTELCEPQSYCPMHHQDHKAELLRCRSQSKAWEGERQLQEQIALLVKDVEPMIVEAALWCVRALRSWRAAPRTLVGECRRCAGGRAGGGVGGAPIAEPLGEERGERRARRWHSVSDADGWREDRAMARPPIPRTLPPAFLLLLLVSLRLRADPLPTEGRLMNNCIQARRKCQVDPICSAAYRHLNSCTSSVSTPSPAQELLVPVECREAAQHLRNSSLMSCTCHRRMKNQVACLDIYWTVHLARSLGDFELDVSPYEDAVTRKPWKMNLSKLNMLKPDSDLCLKFAMLCTLNDKCDRLRKAYGEACSGSHCQRPTCLRQLRAFFEKASEPHSQGLLLCPCAPADQGCGQRRRNTIAPSCALPSGAPNCLELRRVCISDPLCRSRLVDFQTHCHPLDILGTCATEHSRCLRAYMGLIGTAMTPNFVNNVNTSVALSCTCRGSGNLQDECQQLEESFSHNPCLMEAIAAKMRFHSQLFSQDWEDSTFPVMERQNKNPALRPQPWVSSLFFCTLPLILFLSLW</sequence>
<dbReference type="GO" id="GO:0009897">
    <property type="term" value="C:external side of plasma membrane"/>
    <property type="evidence" value="ECO:0007669"/>
    <property type="project" value="TreeGrafter"/>
</dbReference>
<comment type="subcellular location">
    <subcellularLocation>
        <location evidence="1">Cell membrane</location>
        <topology evidence="1">Lipid-anchor</topology>
        <topology evidence="1">GPI-anchor</topology>
    </subcellularLocation>
</comment>
<keyword evidence="5" id="KW-1003">Cell membrane</keyword>
<evidence type="ECO:0000256" key="4">
    <source>
        <dbReference type="ARBA" id="ARBA00013064"/>
    </source>
</evidence>
<evidence type="ECO:0000256" key="7">
    <source>
        <dbReference type="ARBA" id="ARBA00022622"/>
    </source>
</evidence>
<dbReference type="SUPFAM" id="SSF52821">
    <property type="entry name" value="Rhodanese/Cell cycle control phosphatase"/>
    <property type="match status" value="1"/>
</dbReference>
<dbReference type="Gene3D" id="3.40.250.10">
    <property type="entry name" value="Rhodanese-like domain"/>
    <property type="match status" value="1"/>
</dbReference>
<evidence type="ECO:0000313" key="24">
    <source>
        <dbReference type="Proteomes" id="UP000248482"/>
    </source>
</evidence>
<evidence type="ECO:0000256" key="22">
    <source>
        <dbReference type="SAM" id="MobiDB-lite"/>
    </source>
</evidence>
<dbReference type="GO" id="GO:1902751">
    <property type="term" value="P:positive regulation of cell cycle G2/M phase transition"/>
    <property type="evidence" value="ECO:0007669"/>
    <property type="project" value="InterPro"/>
</dbReference>
<evidence type="ECO:0000256" key="9">
    <source>
        <dbReference type="ARBA" id="ARBA00022776"/>
    </source>
</evidence>
<keyword evidence="16" id="KW-0449">Lipoprotein</keyword>
<dbReference type="FunFam" id="3.40.250.10:FF:000004">
    <property type="entry name" value="M-phase inducer phosphatase 1 isoform X1"/>
    <property type="match status" value="1"/>
</dbReference>
<keyword evidence="11" id="KW-0904">Protein phosphatase</keyword>
<comment type="similarity">
    <text evidence="2">Belongs to the GDNFR family.</text>
</comment>
<keyword evidence="17" id="KW-0131">Cell cycle</keyword>
<dbReference type="InterPro" id="IPR037193">
    <property type="entry name" value="GDNF_alpha"/>
</dbReference>
<evidence type="ECO:0000256" key="11">
    <source>
        <dbReference type="ARBA" id="ARBA00022912"/>
    </source>
</evidence>
<comment type="function">
    <text evidence="19">Receptor for artemin (ARTN), a growth factor that supports the survival of sensory and sympathetic peripheral neurons. ARTN-binding leads to autophosphorylation and activation of the RET receptor.</text>
</comment>
<proteinExistence type="inferred from homology"/>
<evidence type="ECO:0000256" key="8">
    <source>
        <dbReference type="ARBA" id="ARBA00022729"/>
    </source>
</evidence>
<dbReference type="PANTHER" id="PTHR10269:SF15">
    <property type="entry name" value="GDNF FAMILY RECEPTOR ALPHA-3"/>
    <property type="match status" value="1"/>
</dbReference>
<dbReference type="PRINTS" id="PR00716">
    <property type="entry name" value="MPIPHPHTASE"/>
</dbReference>
<keyword evidence="14" id="KW-0675">Receptor</keyword>
<dbReference type="EC" id="3.1.3.48" evidence="4"/>
<gene>
    <name evidence="25" type="primary">LOC111140977</name>
</gene>
<dbReference type="GO" id="GO:0007169">
    <property type="term" value="P:cell surface receptor protein tyrosine kinase signaling pathway"/>
    <property type="evidence" value="ECO:0007669"/>
    <property type="project" value="UniProtKB-ARBA"/>
</dbReference>
<keyword evidence="8" id="KW-0732">Signal</keyword>
<dbReference type="FunFam" id="1.10.220.110:FF:000002">
    <property type="entry name" value="GDNF family receptor alpha 3"/>
    <property type="match status" value="1"/>
</dbReference>
<keyword evidence="10" id="KW-0378">Hydrolase</keyword>
<dbReference type="SUPFAM" id="SSF110035">
    <property type="entry name" value="GDNF receptor-like"/>
    <property type="match status" value="1"/>
</dbReference>
<dbReference type="GO" id="GO:0043235">
    <property type="term" value="C:receptor complex"/>
    <property type="evidence" value="ECO:0007669"/>
    <property type="project" value="TreeGrafter"/>
</dbReference>
<dbReference type="STRING" id="391180.A0A2Y9IL95"/>
<dbReference type="GO" id="GO:0004725">
    <property type="term" value="F:protein tyrosine phosphatase activity"/>
    <property type="evidence" value="ECO:0007669"/>
    <property type="project" value="UniProtKB-EC"/>
</dbReference>